<feature type="compositionally biased region" description="Polar residues" evidence="1">
    <location>
        <begin position="568"/>
        <end position="585"/>
    </location>
</feature>
<name>A0A438GBI2_VITVI</name>
<evidence type="ECO:0000313" key="3">
    <source>
        <dbReference type="Proteomes" id="UP000288805"/>
    </source>
</evidence>
<sequence>MVFYCFFNSFCIFATRFRNTNSAGGMYRPSSYSSSGGYGDRYDDDRYEGRYGRDEDRNGYGREREWGSRDDDRYGRNGDSYGPEGDRYGRDSDERCGRDGYKDDDYRGRSRSNEDYQYGSRSRSADRDRDRAFDEESNHSSRGGAQTNEHPQYGRQLERKFSEQNLDAPPSYGEAVADAHSPVHDERDGATPAAPAPKTSSPPVSTSPSQATTAVGPSTSPPANKEVDAFDEFDPRGPVSGMENPRDLSVCQYVQLESKQFACAYKKSTKWSCTNKRKRGLGVRCLSSFNKAILCEWSWQYASEREDSKILFDQFIVSSMEESHRWKIWGGRRVGILVKRRAKFWKDKWCGDKPSNASFPSLYVLTISKEAWVANLWDQTSEGGHLNPLFYRHLNDWELDEVGHFFSRLQGKTVIREGEDGVVCMDSRNGTFSIKALYFRLARKSVDFRSASEDMAIVVRETILGWDKEHFDQRPKNIFLAVPATSISPEMDLLGSLSESFSSNSLALVPSGPATTTSEAAVLGNAGSAPASAAMPSGSAVMSQSFEDPFGDSPFRALPSAECVPAQPQDSASTTSFQTMNQTSGPPFPVTQGVDTGSNFDFGDTFPGITYTPSGVSTAQPASASPQFSPQEQWIPQQNNDILADILPPSGSSAPAILQAAFPAPTGQSVLPNPNVVGGFLAQSGSADHAASQFSPQIPTGPAAQYNNGNFLSQLGSAAPVPSQASLQGPVPSQSPFQAPVPSQSPFQAPVSSQSPFQAPVSSQSPFQAPVPSQSPFQAPGPSQSPFQAPGPSQSPFNPPLLLSEQIMAHQTKWGFHSKAPLT</sequence>
<dbReference type="PANTHER" id="PTHR12276">
    <property type="entry name" value="EPSIN/ENT-RELATED"/>
    <property type="match status" value="1"/>
</dbReference>
<evidence type="ECO:0000313" key="2">
    <source>
        <dbReference type="EMBL" id="RVW69538.1"/>
    </source>
</evidence>
<feature type="region of interest" description="Disordered" evidence="1">
    <location>
        <begin position="563"/>
        <end position="592"/>
    </location>
</feature>
<organism evidence="2 3">
    <name type="scientific">Vitis vinifera</name>
    <name type="common">Grape</name>
    <dbReference type="NCBI Taxonomy" id="29760"/>
    <lineage>
        <taxon>Eukaryota</taxon>
        <taxon>Viridiplantae</taxon>
        <taxon>Streptophyta</taxon>
        <taxon>Embryophyta</taxon>
        <taxon>Tracheophyta</taxon>
        <taxon>Spermatophyta</taxon>
        <taxon>Magnoliopsida</taxon>
        <taxon>eudicotyledons</taxon>
        <taxon>Gunneridae</taxon>
        <taxon>Pentapetalae</taxon>
        <taxon>rosids</taxon>
        <taxon>Vitales</taxon>
        <taxon>Vitaceae</taxon>
        <taxon>Viteae</taxon>
        <taxon>Vitis</taxon>
    </lineage>
</organism>
<feature type="region of interest" description="Disordered" evidence="1">
    <location>
        <begin position="165"/>
        <end position="241"/>
    </location>
</feature>
<dbReference type="AlphaFoldDB" id="A0A438GBI2"/>
<feature type="compositionally biased region" description="Low complexity" evidence="1">
    <location>
        <begin position="190"/>
        <end position="214"/>
    </location>
</feature>
<accession>A0A438GBI2</accession>
<feature type="region of interest" description="Disordered" evidence="1">
    <location>
        <begin position="24"/>
        <end position="151"/>
    </location>
</feature>
<protein>
    <submittedName>
        <fullName evidence="2">Clathrin interactor EPSIN 3</fullName>
    </submittedName>
</protein>
<evidence type="ECO:0000256" key="1">
    <source>
        <dbReference type="SAM" id="MobiDB-lite"/>
    </source>
</evidence>
<comment type="caution">
    <text evidence="2">The sequence shown here is derived from an EMBL/GenBank/DDBJ whole genome shotgun (WGS) entry which is preliminary data.</text>
</comment>
<feature type="compositionally biased region" description="Polar residues" evidence="1">
    <location>
        <begin position="140"/>
        <end position="150"/>
    </location>
</feature>
<feature type="region of interest" description="Disordered" evidence="1">
    <location>
        <begin position="715"/>
        <end position="804"/>
    </location>
</feature>
<feature type="compositionally biased region" description="Basic and acidic residues" evidence="1">
    <location>
        <begin position="123"/>
        <end position="139"/>
    </location>
</feature>
<dbReference type="EMBL" id="QGNW01000493">
    <property type="protein sequence ID" value="RVW69538.1"/>
    <property type="molecule type" value="Genomic_DNA"/>
</dbReference>
<proteinExistence type="predicted"/>
<dbReference type="Proteomes" id="UP000288805">
    <property type="component" value="Unassembled WGS sequence"/>
</dbReference>
<feature type="compositionally biased region" description="Polar residues" evidence="1">
    <location>
        <begin position="723"/>
        <end position="796"/>
    </location>
</feature>
<feature type="compositionally biased region" description="Basic and acidic residues" evidence="1">
    <location>
        <begin position="40"/>
        <end position="76"/>
    </location>
</feature>
<feature type="compositionally biased region" description="Basic and acidic residues" evidence="1">
    <location>
        <begin position="84"/>
        <end position="114"/>
    </location>
</feature>
<gene>
    <name evidence="2" type="primary">EPSIN3_0</name>
    <name evidence="2" type="ORF">CK203_062800</name>
</gene>
<reference evidence="2 3" key="1">
    <citation type="journal article" date="2018" name="PLoS Genet.">
        <title>Population sequencing reveals clonal diversity and ancestral inbreeding in the grapevine cultivar Chardonnay.</title>
        <authorList>
            <person name="Roach M.J."/>
            <person name="Johnson D.L."/>
            <person name="Bohlmann J."/>
            <person name="van Vuuren H.J."/>
            <person name="Jones S.J."/>
            <person name="Pretorius I.S."/>
            <person name="Schmidt S.A."/>
            <person name="Borneman A.R."/>
        </authorList>
    </citation>
    <scope>NUCLEOTIDE SEQUENCE [LARGE SCALE GENOMIC DNA]</scope>
    <source>
        <strain evidence="3">cv. Chardonnay</strain>
        <tissue evidence="2">Leaf</tissue>
    </source>
</reference>
<dbReference type="PANTHER" id="PTHR12276:SF91">
    <property type="entry name" value="CLATHRIN INTERACTOR EPSIN 2-RELATED"/>
    <property type="match status" value="1"/>
</dbReference>